<dbReference type="AlphaFoldDB" id="A0A1M5L2S6"/>
<dbReference type="InterPro" id="IPR050179">
    <property type="entry name" value="Trans_hexapeptide_repeat"/>
</dbReference>
<proteinExistence type="inferred from homology"/>
<dbReference type="Pfam" id="PF14602">
    <property type="entry name" value="Hexapep_2"/>
    <property type="match status" value="1"/>
</dbReference>
<organism evidence="2 3">
    <name type="scientific">Flavobacterium johnsoniae</name>
    <name type="common">Cytophaga johnsonae</name>
    <dbReference type="NCBI Taxonomy" id="986"/>
    <lineage>
        <taxon>Bacteria</taxon>
        <taxon>Pseudomonadati</taxon>
        <taxon>Bacteroidota</taxon>
        <taxon>Flavobacteriia</taxon>
        <taxon>Flavobacteriales</taxon>
        <taxon>Flavobacteriaceae</taxon>
        <taxon>Flavobacterium</taxon>
    </lineage>
</organism>
<dbReference type="GO" id="GO:0016746">
    <property type="term" value="F:acyltransferase activity"/>
    <property type="evidence" value="ECO:0007669"/>
    <property type="project" value="UniProtKB-KW"/>
</dbReference>
<dbReference type="SUPFAM" id="SSF51161">
    <property type="entry name" value="Trimeric LpxA-like enzymes"/>
    <property type="match status" value="1"/>
</dbReference>
<dbReference type="PANTHER" id="PTHR43300">
    <property type="entry name" value="ACETYLTRANSFERASE"/>
    <property type="match status" value="1"/>
</dbReference>
<evidence type="ECO:0000313" key="2">
    <source>
        <dbReference type="EMBL" id="SHG59235.1"/>
    </source>
</evidence>
<dbReference type="InterPro" id="IPR020019">
    <property type="entry name" value="AcTrfase_PglD-like"/>
</dbReference>
<dbReference type="Gene3D" id="2.160.10.10">
    <property type="entry name" value="Hexapeptide repeat proteins"/>
    <property type="match status" value="1"/>
</dbReference>
<accession>A0A1M5L2S6</accession>
<dbReference type="RefSeq" id="WP_073409018.1">
    <property type="nucleotide sequence ID" value="NZ_FQWH01000003.1"/>
</dbReference>
<dbReference type="InterPro" id="IPR011004">
    <property type="entry name" value="Trimer_LpxA-like_sf"/>
</dbReference>
<evidence type="ECO:0000256" key="1">
    <source>
        <dbReference type="ARBA" id="ARBA00007274"/>
    </source>
</evidence>
<protein>
    <submittedName>
        <fullName evidence="2">Sugar O-acyltransferase, sialic acid O-acetyltransferase NeuD family</fullName>
    </submittedName>
</protein>
<name>A0A1M5L2S6_FLAJO</name>
<evidence type="ECO:0000313" key="3">
    <source>
        <dbReference type="Proteomes" id="UP000184112"/>
    </source>
</evidence>
<dbReference type="NCBIfam" id="TIGR03570">
    <property type="entry name" value="NeuD_NnaD"/>
    <property type="match status" value="1"/>
</dbReference>
<dbReference type="PANTHER" id="PTHR43300:SF4">
    <property type="entry name" value="ACYL-[ACYL-CARRIER-PROTEIN]--UDP-N-ACETYLGLUCOSAMINE O-ACYLTRANSFERASE"/>
    <property type="match status" value="1"/>
</dbReference>
<gene>
    <name evidence="2" type="ORF">SAMN05444388_103307</name>
</gene>
<dbReference type="InterPro" id="IPR001451">
    <property type="entry name" value="Hexapep"/>
</dbReference>
<reference evidence="2 3" key="1">
    <citation type="submission" date="2016-11" db="EMBL/GenBank/DDBJ databases">
        <authorList>
            <person name="Jaros S."/>
            <person name="Januszkiewicz K."/>
            <person name="Wedrychowicz H."/>
        </authorList>
    </citation>
    <scope>NUCLEOTIDE SEQUENCE [LARGE SCALE GENOMIC DNA]</scope>
    <source>
        <strain evidence="2 3">DSM 6792</strain>
    </source>
</reference>
<dbReference type="Proteomes" id="UP000184112">
    <property type="component" value="Unassembled WGS sequence"/>
</dbReference>
<dbReference type="Pfam" id="PF00132">
    <property type="entry name" value="Hexapep"/>
    <property type="match status" value="1"/>
</dbReference>
<sequence>MEKIVIFGTSQLASLAHFYFEHDSIHEVVAFTVDKNYLTEDSFRGLPVLPFEEIEKHFPPSQYKMFLPISFKQMSYLRKAKFLEAKAKGYSCVSYVSTKATTWPDLTIGENCFIFEDNTIQPFVKIGDNCVLWSGNHIGHYTEIKDHVFLTSQVVISGCCEIGENSFFGVNSTVRDETIIGRGSLIGMGAIITKDTPEFSIWLGAKSTMREGKSIDIDSISHKTNG</sequence>
<dbReference type="CDD" id="cd03360">
    <property type="entry name" value="LbH_AT_putative"/>
    <property type="match status" value="1"/>
</dbReference>
<keyword evidence="2" id="KW-0808">Transferase</keyword>
<dbReference type="EMBL" id="FQWH01000003">
    <property type="protein sequence ID" value="SHG59235.1"/>
    <property type="molecule type" value="Genomic_DNA"/>
</dbReference>
<keyword evidence="2" id="KW-0012">Acyltransferase</keyword>
<comment type="similarity">
    <text evidence="1">Belongs to the transferase hexapeptide repeat family.</text>
</comment>